<accession>A0A914E7R5</accession>
<evidence type="ECO:0000259" key="1">
    <source>
        <dbReference type="Pfam" id="PF16507"/>
    </source>
</evidence>
<name>A0A914E7R5_9BILA</name>
<dbReference type="GO" id="GO:0005829">
    <property type="term" value="C:cytosol"/>
    <property type="evidence" value="ECO:0007669"/>
    <property type="project" value="TreeGrafter"/>
</dbReference>
<sequence length="524" mass="60215">MSLISQASEQHLLEDIAMEIDTPGEVTEKFQKDLWQLKLLPYYDELTRDADTFFSHIKTGLAHSVLHRDARPGFIYWVHELDRYMQLYNRRFTKQDHLNLVKLLYSALTLENLDFRVVKLTANTITTLLARKNLLSREELQLEWRPLYDLYIEIAYKNLEEDGIFLLPEGLKKTLESAILECNHYFPDSATQEILDELRPFVCPWDDTMARALNNMYLFLPTSLDADTHDACGASLWVDELWHWFTSVECCSSMDEKILSIFYRLVRDCPGYVDWSDKYDAIFSRLIRSFKLEVGSERVLLNSNSHIYGYIGMIVAYTLGGLNDGCQSHLSQLFSSIQNYFHPSNSGSHTGNLLNFVLKLATFVLQRVNRERHHPNKYVNLVPPELCLTNLQLDAFVKSILPCLEYGAFSKLKHELVPSIVRILSFLSPGIIIPFVLDLVYPALETVTEPHRLIQSLHILACICVALVRDDPTKSSGERLPIKFLDFEPDASIRSYKSHAITILNNILPGIDVNDIAKSTLTFQ</sequence>
<organism evidence="2 3">
    <name type="scientific">Acrobeloides nanus</name>
    <dbReference type="NCBI Taxonomy" id="290746"/>
    <lineage>
        <taxon>Eukaryota</taxon>
        <taxon>Metazoa</taxon>
        <taxon>Ecdysozoa</taxon>
        <taxon>Nematoda</taxon>
        <taxon>Chromadorea</taxon>
        <taxon>Rhabditida</taxon>
        <taxon>Tylenchina</taxon>
        <taxon>Cephalobomorpha</taxon>
        <taxon>Cephaloboidea</taxon>
        <taxon>Cephalobidae</taxon>
        <taxon>Acrobeloides</taxon>
    </lineage>
</organism>
<evidence type="ECO:0000313" key="3">
    <source>
        <dbReference type="WBParaSite" id="ACRNAN_scaffold5989.g26457.t1"/>
    </source>
</evidence>
<dbReference type="GO" id="GO:0070628">
    <property type="term" value="F:proteasome binding"/>
    <property type="evidence" value="ECO:0007669"/>
    <property type="project" value="InterPro"/>
</dbReference>
<reference evidence="3" key="1">
    <citation type="submission" date="2022-11" db="UniProtKB">
        <authorList>
            <consortium name="WormBaseParasite"/>
        </authorList>
    </citation>
    <scope>IDENTIFICATION</scope>
</reference>
<evidence type="ECO:0000313" key="2">
    <source>
        <dbReference type="Proteomes" id="UP000887540"/>
    </source>
</evidence>
<dbReference type="InterPro" id="IPR035309">
    <property type="entry name" value="PSME4"/>
</dbReference>
<dbReference type="Proteomes" id="UP000887540">
    <property type="component" value="Unplaced"/>
</dbReference>
<dbReference type="InterPro" id="IPR032430">
    <property type="entry name" value="Blm10_mid"/>
</dbReference>
<dbReference type="PANTHER" id="PTHR32170">
    <property type="entry name" value="PROTEASOME ACTIVATOR COMPLEX SUBUNIT 4"/>
    <property type="match status" value="1"/>
</dbReference>
<proteinExistence type="predicted"/>
<dbReference type="WBParaSite" id="ACRNAN_scaffold5989.g26457.t1">
    <property type="protein sequence ID" value="ACRNAN_scaffold5989.g26457.t1"/>
    <property type="gene ID" value="ACRNAN_scaffold5989.g26457"/>
</dbReference>
<keyword evidence="2" id="KW-1185">Reference proteome</keyword>
<feature type="domain" description="Proteasome activator Blm10 middle HEAT repeats region" evidence="1">
    <location>
        <begin position="330"/>
        <end position="523"/>
    </location>
</feature>
<dbReference type="PANTHER" id="PTHR32170:SF3">
    <property type="entry name" value="PROTEASOME ACTIVATOR COMPLEX SUBUNIT 4"/>
    <property type="match status" value="1"/>
</dbReference>
<dbReference type="Pfam" id="PF16507">
    <property type="entry name" value="HEAT_PSME4_mid"/>
    <property type="match status" value="1"/>
</dbReference>
<dbReference type="GO" id="GO:0016504">
    <property type="term" value="F:peptidase activator activity"/>
    <property type="evidence" value="ECO:0007669"/>
    <property type="project" value="InterPro"/>
</dbReference>
<dbReference type="AlphaFoldDB" id="A0A914E7R5"/>
<dbReference type="GO" id="GO:0010499">
    <property type="term" value="P:proteasomal ubiquitin-independent protein catabolic process"/>
    <property type="evidence" value="ECO:0007669"/>
    <property type="project" value="TreeGrafter"/>
</dbReference>
<protein>
    <submittedName>
        <fullName evidence="3">Proteasome activator Blm10 mid region domain-containing protein</fullName>
    </submittedName>
</protein>
<dbReference type="GO" id="GO:0005634">
    <property type="term" value="C:nucleus"/>
    <property type="evidence" value="ECO:0007669"/>
    <property type="project" value="TreeGrafter"/>
</dbReference>